<dbReference type="OrthoDB" id="9804286at2"/>
<dbReference type="CDD" id="cd00757">
    <property type="entry name" value="ThiF_MoeB_HesA_family"/>
    <property type="match status" value="1"/>
</dbReference>
<dbReference type="InterPro" id="IPR001763">
    <property type="entry name" value="Rhodanese-like_dom"/>
</dbReference>
<dbReference type="EMBL" id="CP026948">
    <property type="protein sequence ID" value="AWB83924.1"/>
    <property type="molecule type" value="Genomic_DNA"/>
</dbReference>
<accession>A0A2S0WDW7</accession>
<dbReference type="SMART" id="SM00450">
    <property type="entry name" value="RHOD"/>
    <property type="match status" value="1"/>
</dbReference>
<protein>
    <submittedName>
        <fullName evidence="4">Molybdopterin biosynthesis protein MoeB</fullName>
    </submittedName>
</protein>
<dbReference type="Gene3D" id="3.40.250.10">
    <property type="entry name" value="Rhodanese-like domain"/>
    <property type="match status" value="1"/>
</dbReference>
<proteinExistence type="predicted"/>
<dbReference type="Pfam" id="PF00899">
    <property type="entry name" value="ThiF"/>
    <property type="match status" value="1"/>
</dbReference>
<reference evidence="5" key="1">
    <citation type="submission" date="2018-01" db="EMBL/GenBank/DDBJ databases">
        <authorList>
            <person name="Li J."/>
        </authorList>
    </citation>
    <scope>NUCLEOTIDE SEQUENCE [LARGE SCALE GENOMIC DNA]</scope>
    <source>
        <strain evidence="5">2184</strain>
    </source>
</reference>
<dbReference type="InterPro" id="IPR045886">
    <property type="entry name" value="ThiF/MoeB/HesA"/>
</dbReference>
<dbReference type="FunFam" id="3.40.50.720:FF:000033">
    <property type="entry name" value="Adenylyltransferase and sulfurtransferase MOCS3"/>
    <property type="match status" value="1"/>
</dbReference>
<dbReference type="GO" id="GO:0005524">
    <property type="term" value="F:ATP binding"/>
    <property type="evidence" value="ECO:0007669"/>
    <property type="project" value="UniProtKB-KW"/>
</dbReference>
<dbReference type="PROSITE" id="PS50206">
    <property type="entry name" value="RHODANESE_3"/>
    <property type="match status" value="1"/>
</dbReference>
<dbReference type="PANTHER" id="PTHR10953">
    <property type="entry name" value="UBIQUITIN-ACTIVATING ENZYME E1"/>
    <property type="match status" value="1"/>
</dbReference>
<dbReference type="CDD" id="cd00158">
    <property type="entry name" value="RHOD"/>
    <property type="match status" value="1"/>
</dbReference>
<dbReference type="RefSeq" id="WP_108403933.1">
    <property type="nucleotide sequence ID" value="NZ_CP026948.1"/>
</dbReference>
<evidence type="ECO:0000256" key="3">
    <source>
        <dbReference type="ARBA" id="ARBA00022840"/>
    </source>
</evidence>
<name>A0A2S0WDW7_9CORY</name>
<dbReference type="KEGG" id="clia:C3E79_05050"/>
<sequence length="344" mass="36035">MDAQWIARYRRQITLQGFGQRAQERLGRAHVVVVGAGGLGAPALLYLAGAGVGRLTIVDADSVELSNLHRQVIHTEGGIGTPKASSAAAEVRRRNSAIEVRAIARDVTADNAAELIGGADLVLDGTDNFAARYAISRACAREGIPHVWASILGFDAQVSVYWAGHGPCYEDIFPTPPPPGAVPSCADNGVLGPVVGVVGTTMALEAVKVLAGVGQPLIGRIGYFDGLRGEWEYIELEGSSPAAREDNTAAESTGSSLIDVREPEEYRTFHLPGARNVPLSLLRAAVPPDLIEEINREGSATVYCTAGVRSAEAIGLLEGAGARGLAQLEGGLNAWLDAQESTPE</sequence>
<dbReference type="PANTHER" id="PTHR10953:SF102">
    <property type="entry name" value="ADENYLYLTRANSFERASE AND SULFURTRANSFERASE MOCS3"/>
    <property type="match status" value="1"/>
</dbReference>
<organism evidence="4 5">
    <name type="scientific">Corynebacterium liangguodongii</name>
    <dbReference type="NCBI Taxonomy" id="2079535"/>
    <lineage>
        <taxon>Bacteria</taxon>
        <taxon>Bacillati</taxon>
        <taxon>Actinomycetota</taxon>
        <taxon>Actinomycetes</taxon>
        <taxon>Mycobacteriales</taxon>
        <taxon>Corynebacteriaceae</taxon>
        <taxon>Corynebacterium</taxon>
    </lineage>
</organism>
<dbReference type="InterPro" id="IPR035985">
    <property type="entry name" value="Ubiquitin-activating_enz"/>
</dbReference>
<keyword evidence="3" id="KW-0067">ATP-binding</keyword>
<dbReference type="Proteomes" id="UP000244754">
    <property type="component" value="Chromosome"/>
</dbReference>
<evidence type="ECO:0000313" key="4">
    <source>
        <dbReference type="EMBL" id="AWB83924.1"/>
    </source>
</evidence>
<dbReference type="GO" id="GO:0016779">
    <property type="term" value="F:nucleotidyltransferase activity"/>
    <property type="evidence" value="ECO:0007669"/>
    <property type="project" value="TreeGrafter"/>
</dbReference>
<dbReference type="InterPro" id="IPR000594">
    <property type="entry name" value="ThiF_NAD_FAD-bd"/>
</dbReference>
<dbReference type="Gene3D" id="3.40.50.720">
    <property type="entry name" value="NAD(P)-binding Rossmann-like Domain"/>
    <property type="match status" value="1"/>
</dbReference>
<dbReference type="AlphaFoldDB" id="A0A2S0WDW7"/>
<keyword evidence="1" id="KW-0808">Transferase</keyword>
<evidence type="ECO:0000256" key="2">
    <source>
        <dbReference type="ARBA" id="ARBA00022741"/>
    </source>
</evidence>
<evidence type="ECO:0000256" key="1">
    <source>
        <dbReference type="ARBA" id="ARBA00022679"/>
    </source>
</evidence>
<dbReference type="GO" id="GO:0004792">
    <property type="term" value="F:thiosulfate-cyanide sulfurtransferase activity"/>
    <property type="evidence" value="ECO:0007669"/>
    <property type="project" value="TreeGrafter"/>
</dbReference>
<dbReference type="SUPFAM" id="SSF69572">
    <property type="entry name" value="Activating enzymes of the ubiquitin-like proteins"/>
    <property type="match status" value="1"/>
</dbReference>
<gene>
    <name evidence="4" type="ORF">C3E79_05050</name>
</gene>
<dbReference type="GO" id="GO:0008641">
    <property type="term" value="F:ubiquitin-like modifier activating enzyme activity"/>
    <property type="evidence" value="ECO:0007669"/>
    <property type="project" value="InterPro"/>
</dbReference>
<dbReference type="GO" id="GO:0005737">
    <property type="term" value="C:cytoplasm"/>
    <property type="evidence" value="ECO:0007669"/>
    <property type="project" value="TreeGrafter"/>
</dbReference>
<keyword evidence="5" id="KW-1185">Reference proteome</keyword>
<dbReference type="InterPro" id="IPR036873">
    <property type="entry name" value="Rhodanese-like_dom_sf"/>
</dbReference>
<evidence type="ECO:0000313" key="5">
    <source>
        <dbReference type="Proteomes" id="UP000244754"/>
    </source>
</evidence>
<keyword evidence="2" id="KW-0547">Nucleotide-binding</keyword>
<dbReference type="Pfam" id="PF00581">
    <property type="entry name" value="Rhodanese"/>
    <property type="match status" value="1"/>
</dbReference>